<accession>A0A023BTL1</accession>
<comment type="caution">
    <text evidence="5">The sequence shown here is derived from an EMBL/GenBank/DDBJ whole genome shotgun (WGS) entry which is preliminary data.</text>
</comment>
<dbReference type="AlphaFoldDB" id="A0A023BTL1"/>
<protein>
    <recommendedName>
        <fullName evidence="4">phosphoglycolate phosphatase</fullName>
        <ecNumber evidence="4">3.1.3.18</ecNumber>
    </recommendedName>
</protein>
<dbReference type="GO" id="GO:0006281">
    <property type="term" value="P:DNA repair"/>
    <property type="evidence" value="ECO:0007669"/>
    <property type="project" value="TreeGrafter"/>
</dbReference>
<dbReference type="GO" id="GO:0008967">
    <property type="term" value="F:phosphoglycolate phosphatase activity"/>
    <property type="evidence" value="ECO:0007669"/>
    <property type="project" value="UniProtKB-EC"/>
</dbReference>
<dbReference type="OrthoDB" id="9807630at2"/>
<dbReference type="InterPro" id="IPR050155">
    <property type="entry name" value="HAD-like_hydrolase_sf"/>
</dbReference>
<dbReference type="eggNOG" id="COG0546">
    <property type="taxonomic scope" value="Bacteria"/>
</dbReference>
<dbReference type="EMBL" id="AQRA01000006">
    <property type="protein sequence ID" value="EZH73352.1"/>
    <property type="molecule type" value="Genomic_DNA"/>
</dbReference>
<dbReference type="PANTHER" id="PTHR43434">
    <property type="entry name" value="PHOSPHOGLYCOLATE PHOSPHATASE"/>
    <property type="match status" value="1"/>
</dbReference>
<dbReference type="Gene3D" id="3.40.50.1000">
    <property type="entry name" value="HAD superfamily/HAD-like"/>
    <property type="match status" value="1"/>
</dbReference>
<dbReference type="SFLD" id="SFLDS00003">
    <property type="entry name" value="Haloacid_Dehalogenase"/>
    <property type="match status" value="1"/>
</dbReference>
<comment type="similarity">
    <text evidence="3">Belongs to the HAD-like hydrolase superfamily. CbbY/CbbZ/Gph/YieH family.</text>
</comment>
<dbReference type="InterPro" id="IPR036412">
    <property type="entry name" value="HAD-like_sf"/>
</dbReference>
<dbReference type="GO" id="GO:0005829">
    <property type="term" value="C:cytosol"/>
    <property type="evidence" value="ECO:0007669"/>
    <property type="project" value="TreeGrafter"/>
</dbReference>
<evidence type="ECO:0000256" key="4">
    <source>
        <dbReference type="ARBA" id="ARBA00013078"/>
    </source>
</evidence>
<dbReference type="SFLD" id="SFLDG01129">
    <property type="entry name" value="C1.5:_HAD__Beta-PGM__Phosphata"/>
    <property type="match status" value="1"/>
</dbReference>
<evidence type="ECO:0000256" key="3">
    <source>
        <dbReference type="ARBA" id="ARBA00006171"/>
    </source>
</evidence>
<evidence type="ECO:0000313" key="5">
    <source>
        <dbReference type="EMBL" id="EZH73352.1"/>
    </source>
</evidence>
<proteinExistence type="inferred from homology"/>
<comment type="pathway">
    <text evidence="2">Organic acid metabolism; glycolate biosynthesis; glycolate from 2-phosphoglycolate: step 1/1.</text>
</comment>
<dbReference type="SUPFAM" id="SSF56784">
    <property type="entry name" value="HAD-like"/>
    <property type="match status" value="1"/>
</dbReference>
<dbReference type="Pfam" id="PF13419">
    <property type="entry name" value="HAD_2"/>
    <property type="match status" value="1"/>
</dbReference>
<dbReference type="PANTHER" id="PTHR43434:SF1">
    <property type="entry name" value="PHOSPHOGLYCOLATE PHOSPHATASE"/>
    <property type="match status" value="1"/>
</dbReference>
<dbReference type="InterPro" id="IPR023214">
    <property type="entry name" value="HAD_sf"/>
</dbReference>
<dbReference type="EC" id="3.1.3.18" evidence="4"/>
<organism evidence="5 6">
    <name type="scientific">Aquimarina atlantica</name>
    <dbReference type="NCBI Taxonomy" id="1317122"/>
    <lineage>
        <taxon>Bacteria</taxon>
        <taxon>Pseudomonadati</taxon>
        <taxon>Bacteroidota</taxon>
        <taxon>Flavobacteriia</taxon>
        <taxon>Flavobacteriales</taxon>
        <taxon>Flavobacteriaceae</taxon>
        <taxon>Aquimarina</taxon>
    </lineage>
</organism>
<sequence>MKNSILYHYENIIWDWNGTLLNDSWLCIEIVNKLLLNHNNRRLDIDSYREVFGFPISDYYKKIGIDFEKESFEVLTSKFMSDYLTNVHKCKLQNGAMSILNELNNKNIKQFILTAAHKESVISLLKHYVIEEVFEQVEGLDNHKAESKIDKGISLIQNNSIDIDKTVLIGDTIHDFEVANQLGVNCILIANGHQSKFRLKEKTNNGIQIFGNLFDLIK</sequence>
<dbReference type="STRING" id="1317122.ATO12_20340"/>
<keyword evidence="6" id="KW-1185">Reference proteome</keyword>
<name>A0A023BTL1_9FLAO</name>
<dbReference type="Proteomes" id="UP000023541">
    <property type="component" value="Unassembled WGS sequence"/>
</dbReference>
<dbReference type="InterPro" id="IPR041492">
    <property type="entry name" value="HAD_2"/>
</dbReference>
<evidence type="ECO:0000256" key="2">
    <source>
        <dbReference type="ARBA" id="ARBA00004818"/>
    </source>
</evidence>
<dbReference type="RefSeq" id="WP_051575869.1">
    <property type="nucleotide sequence ID" value="NZ_AQRA01000006.1"/>
</dbReference>
<dbReference type="InterPro" id="IPR023198">
    <property type="entry name" value="PGP-like_dom2"/>
</dbReference>
<evidence type="ECO:0000256" key="1">
    <source>
        <dbReference type="ARBA" id="ARBA00000830"/>
    </source>
</evidence>
<evidence type="ECO:0000313" key="6">
    <source>
        <dbReference type="Proteomes" id="UP000023541"/>
    </source>
</evidence>
<dbReference type="Gene3D" id="1.10.150.240">
    <property type="entry name" value="Putative phosphatase, domain 2"/>
    <property type="match status" value="1"/>
</dbReference>
<reference evidence="5 6" key="1">
    <citation type="submission" date="2014-04" db="EMBL/GenBank/DDBJ databases">
        <title>Aquimarina sp. 22II-S11-z7 Genome Sequencing.</title>
        <authorList>
            <person name="Lai Q."/>
        </authorList>
    </citation>
    <scope>NUCLEOTIDE SEQUENCE [LARGE SCALE GENOMIC DNA]</scope>
    <source>
        <strain evidence="5 6">22II-S11-z7</strain>
    </source>
</reference>
<comment type="catalytic activity">
    <reaction evidence="1">
        <text>2-phosphoglycolate + H2O = glycolate + phosphate</text>
        <dbReference type="Rhea" id="RHEA:14369"/>
        <dbReference type="ChEBI" id="CHEBI:15377"/>
        <dbReference type="ChEBI" id="CHEBI:29805"/>
        <dbReference type="ChEBI" id="CHEBI:43474"/>
        <dbReference type="ChEBI" id="CHEBI:58033"/>
        <dbReference type="EC" id="3.1.3.18"/>
    </reaction>
</comment>
<gene>
    <name evidence="5" type="ORF">ATO12_20340</name>
</gene>